<sequence length="224" mass="23392">MRGGTVVALSGAAFFLAGCAEPSLTRAMKQKYEMDLLRPASAIYIPGTLARVRVVSRGSDRNARVVSLSRFCRPGGALPLASITPSPTEVLNITYNVSADSSAKAELEAIAGIELSSEVVDKVDISLKNTKIYRPDDLQLKAAVSAIRRSGCSTSGRSLVTAVLQADVDVKTTFKIGGKVSASQKQAIGRVVSASFGANITSESGETSTGTGLFYGIEVDEGGR</sequence>
<name>A0A345ZUL3_9HYPH</name>
<evidence type="ECO:0000313" key="2">
    <source>
        <dbReference type="Proteomes" id="UP000254889"/>
    </source>
</evidence>
<accession>A0A345ZUL3</accession>
<organism evidence="1 2">
    <name type="scientific">Pseudolabrys taiwanensis</name>
    <dbReference type="NCBI Taxonomy" id="331696"/>
    <lineage>
        <taxon>Bacteria</taxon>
        <taxon>Pseudomonadati</taxon>
        <taxon>Pseudomonadota</taxon>
        <taxon>Alphaproteobacteria</taxon>
        <taxon>Hyphomicrobiales</taxon>
        <taxon>Xanthobacteraceae</taxon>
        <taxon>Pseudolabrys</taxon>
    </lineage>
</organism>
<dbReference type="EMBL" id="CP031417">
    <property type="protein sequence ID" value="AXK80610.1"/>
    <property type="molecule type" value="Genomic_DNA"/>
</dbReference>
<dbReference type="AlphaFoldDB" id="A0A345ZUL3"/>
<dbReference type="PROSITE" id="PS51257">
    <property type="entry name" value="PROKAR_LIPOPROTEIN"/>
    <property type="match status" value="1"/>
</dbReference>
<reference evidence="1 2" key="1">
    <citation type="submission" date="2018-07" db="EMBL/GenBank/DDBJ databases">
        <authorList>
            <person name="Quirk P.G."/>
            <person name="Krulwich T.A."/>
        </authorList>
    </citation>
    <scope>NUCLEOTIDE SEQUENCE [LARGE SCALE GENOMIC DNA]</scope>
    <source>
        <strain evidence="1 2">CC-BB4</strain>
    </source>
</reference>
<evidence type="ECO:0000313" key="1">
    <source>
        <dbReference type="EMBL" id="AXK80610.1"/>
    </source>
</evidence>
<dbReference type="RefSeq" id="WP_115690431.1">
    <property type="nucleotide sequence ID" value="NZ_CP031417.1"/>
</dbReference>
<keyword evidence="2" id="KW-1185">Reference proteome</keyword>
<dbReference type="Proteomes" id="UP000254889">
    <property type="component" value="Chromosome"/>
</dbReference>
<dbReference type="KEGG" id="ptaw:DW352_08850"/>
<proteinExistence type="predicted"/>
<protein>
    <submittedName>
        <fullName evidence="1">Uncharacterized protein</fullName>
    </submittedName>
</protein>
<gene>
    <name evidence="1" type="ORF">DW352_08850</name>
</gene>